<name>A0AAP0IT67_9MAGN</name>
<sequence>MSCNGIFYWRATAAVAAARFQWRPYLQAKLQRRRQELTQTTPDQTVDDEAVY</sequence>
<dbReference type="EMBL" id="JBBNAF010000008">
    <property type="protein sequence ID" value="KAK9121311.1"/>
    <property type="molecule type" value="Genomic_DNA"/>
</dbReference>
<dbReference type="AlphaFoldDB" id="A0AAP0IT67"/>
<proteinExistence type="predicted"/>
<comment type="caution">
    <text evidence="1">The sequence shown here is derived from an EMBL/GenBank/DDBJ whole genome shotgun (WGS) entry which is preliminary data.</text>
</comment>
<keyword evidence="2" id="KW-1185">Reference proteome</keyword>
<accession>A0AAP0IT67</accession>
<organism evidence="1 2">
    <name type="scientific">Stephania yunnanensis</name>
    <dbReference type="NCBI Taxonomy" id="152371"/>
    <lineage>
        <taxon>Eukaryota</taxon>
        <taxon>Viridiplantae</taxon>
        <taxon>Streptophyta</taxon>
        <taxon>Embryophyta</taxon>
        <taxon>Tracheophyta</taxon>
        <taxon>Spermatophyta</taxon>
        <taxon>Magnoliopsida</taxon>
        <taxon>Ranunculales</taxon>
        <taxon>Menispermaceae</taxon>
        <taxon>Menispermoideae</taxon>
        <taxon>Cissampelideae</taxon>
        <taxon>Stephania</taxon>
    </lineage>
</organism>
<reference evidence="1 2" key="1">
    <citation type="submission" date="2024-01" db="EMBL/GenBank/DDBJ databases">
        <title>Genome assemblies of Stephania.</title>
        <authorList>
            <person name="Yang L."/>
        </authorList>
    </citation>
    <scope>NUCLEOTIDE SEQUENCE [LARGE SCALE GENOMIC DNA]</scope>
    <source>
        <strain evidence="1">YNDBR</strain>
        <tissue evidence="1">Leaf</tissue>
    </source>
</reference>
<gene>
    <name evidence="1" type="ORF">Syun_018928</name>
</gene>
<dbReference type="Proteomes" id="UP001420932">
    <property type="component" value="Unassembled WGS sequence"/>
</dbReference>
<evidence type="ECO:0000313" key="2">
    <source>
        <dbReference type="Proteomes" id="UP001420932"/>
    </source>
</evidence>
<evidence type="ECO:0000313" key="1">
    <source>
        <dbReference type="EMBL" id="KAK9121311.1"/>
    </source>
</evidence>
<protein>
    <submittedName>
        <fullName evidence="1">Uncharacterized protein</fullName>
    </submittedName>
</protein>